<protein>
    <recommendedName>
        <fullName evidence="3">Pilus assembly protein FlpD</fullName>
    </recommendedName>
</protein>
<dbReference type="STRING" id="1654360.EA58_19255"/>
<dbReference type="RefSeq" id="WP_051642210.1">
    <property type="nucleotide sequence ID" value="NZ_JAGSGC010000008.1"/>
</dbReference>
<sequence>MKRNARLFALPCVAGVMTMTGCVDRLDHWNAGDQMTTTYQASAQYRVAAAQVQPSLTAVVRPLAERLEEGVLKVSISGPAQSLNPQPLNTQALSSQLSELLAIPTVVNFIPDNQADYQVDLNVALMPNTCRYQQGPIAVSVNACLLKRNQYRAMTTTAHWDKGADYEVTSSALDIGAVQRLYDDKIKHASSQSTTGE</sequence>
<evidence type="ECO:0000313" key="1">
    <source>
        <dbReference type="EMBL" id="KDM90074.1"/>
    </source>
</evidence>
<keyword evidence="2" id="KW-1185">Reference proteome</keyword>
<name>A0A066RIB9_9GAMM</name>
<gene>
    <name evidence="1" type="ORF">EA58_19255</name>
</gene>
<proteinExistence type="predicted"/>
<evidence type="ECO:0000313" key="2">
    <source>
        <dbReference type="Proteomes" id="UP000027192"/>
    </source>
</evidence>
<dbReference type="Proteomes" id="UP000027192">
    <property type="component" value="Unassembled WGS sequence"/>
</dbReference>
<dbReference type="PROSITE" id="PS51257">
    <property type="entry name" value="PROKAR_LIPOPROTEIN"/>
    <property type="match status" value="1"/>
</dbReference>
<evidence type="ECO:0008006" key="3">
    <source>
        <dbReference type="Google" id="ProtNLM"/>
    </source>
</evidence>
<accession>A0A066RIB9</accession>
<dbReference type="AlphaFoldDB" id="A0A066RIB9"/>
<comment type="caution">
    <text evidence="1">The sequence shown here is derived from an EMBL/GenBank/DDBJ whole genome shotgun (WGS) entry which is preliminary data.</text>
</comment>
<dbReference type="EMBL" id="JMIB01000038">
    <property type="protein sequence ID" value="KDM90074.1"/>
    <property type="molecule type" value="Genomic_DNA"/>
</dbReference>
<dbReference type="OrthoDB" id="5593735at2"/>
<organism evidence="1 2">
    <name type="scientific">Photobacterium galatheae</name>
    <dbReference type="NCBI Taxonomy" id="1654360"/>
    <lineage>
        <taxon>Bacteria</taxon>
        <taxon>Pseudomonadati</taxon>
        <taxon>Pseudomonadota</taxon>
        <taxon>Gammaproteobacteria</taxon>
        <taxon>Vibrionales</taxon>
        <taxon>Vibrionaceae</taxon>
        <taxon>Photobacterium</taxon>
    </lineage>
</organism>
<reference evidence="1 2" key="1">
    <citation type="submission" date="2014-04" db="EMBL/GenBank/DDBJ databases">
        <title>Draft genome sequence of Photobacterium halotolerans S2753: a solonamide, ngercheumicin and holomycin producer.</title>
        <authorList>
            <person name="Machado H.R."/>
            <person name="Gram L."/>
        </authorList>
    </citation>
    <scope>NUCLEOTIDE SEQUENCE [LARGE SCALE GENOMIC DNA]</scope>
    <source>
        <strain evidence="1 2">S2753</strain>
    </source>
</reference>